<dbReference type="PROSITE" id="PS51257">
    <property type="entry name" value="PROKAR_LIPOPROTEIN"/>
    <property type="match status" value="1"/>
</dbReference>
<evidence type="ECO:0000259" key="2">
    <source>
        <dbReference type="Pfam" id="PF24092"/>
    </source>
</evidence>
<evidence type="ECO:0000313" key="3">
    <source>
        <dbReference type="EMBL" id="MEE2061551.1"/>
    </source>
</evidence>
<keyword evidence="4" id="KW-1185">Reference proteome</keyword>
<accession>A0ABU7LJ09</accession>
<evidence type="ECO:0000313" key="4">
    <source>
        <dbReference type="Proteomes" id="UP001336020"/>
    </source>
</evidence>
<dbReference type="InterPro" id="IPR055797">
    <property type="entry name" value="DUF7373"/>
</dbReference>
<dbReference type="Proteomes" id="UP001336020">
    <property type="component" value="Unassembled WGS sequence"/>
</dbReference>
<dbReference type="RefSeq" id="WP_330136711.1">
    <property type="nucleotide sequence ID" value="NZ_JAUTXY010000019.1"/>
</dbReference>
<protein>
    <submittedName>
        <fullName evidence="3">Uncharacterized protein</fullName>
    </submittedName>
</protein>
<dbReference type="EMBL" id="JAUTXY010000019">
    <property type="protein sequence ID" value="MEE2061551.1"/>
    <property type="molecule type" value="Genomic_DNA"/>
</dbReference>
<comment type="caution">
    <text evidence="3">The sequence shown here is derived from an EMBL/GenBank/DDBJ whole genome shotgun (WGS) entry which is preliminary data.</text>
</comment>
<feature type="domain" description="DUF7373" evidence="1">
    <location>
        <begin position="73"/>
        <end position="280"/>
    </location>
</feature>
<gene>
    <name evidence="3" type="ORF">Q7514_28920</name>
</gene>
<organism evidence="3 4">
    <name type="scientific">Rhodococcus artemisiae</name>
    <dbReference type="NCBI Taxonomy" id="714159"/>
    <lineage>
        <taxon>Bacteria</taxon>
        <taxon>Bacillati</taxon>
        <taxon>Actinomycetota</taxon>
        <taxon>Actinomycetes</taxon>
        <taxon>Mycobacteriales</taxon>
        <taxon>Nocardiaceae</taxon>
        <taxon>Rhodococcus</taxon>
    </lineage>
</organism>
<evidence type="ECO:0000259" key="1">
    <source>
        <dbReference type="Pfam" id="PF24088"/>
    </source>
</evidence>
<feature type="domain" description="DUF7373" evidence="2">
    <location>
        <begin position="300"/>
        <end position="425"/>
    </location>
</feature>
<dbReference type="Pfam" id="PF24092">
    <property type="entry name" value="DUF7373_C"/>
    <property type="match status" value="1"/>
</dbReference>
<sequence>MNRHCRHHTRTAVAVLAATAAVMTGCAPNTTPEATAADTATETTRDPVLIAAAPGELDPGPYTTVPHDALPKTAEDDILGQFVESQRMAEFLVLPAEIDPELTGSQSAATRTIFDSSALEFLIDDGNNAVRAIGDDHGFYAGYSTARYDPADHASITHAVLEFPDSATAAAAAAELHQVQFLPDMSGFSEMTPPPIPVAYPQENMPDSLISAEFISSKYSNEVWIESFTPHGRYVIYTRANGPSDREDWARRSIARALEVQRPMIDEFPFTEPADLPELEVDVDGVMRLAVPPPSDDENMPVPAVYGPRGAAHQEDQLNTLDLFADTGTTNLGIHGTFVYSTMGEDQAATLFDRLIGNIRAQTEGITYVPASGPPGVPDARCFDVVTTSGSFGTCLVLYDTYVGEGRTSTLEASHELATAQYMIFEANASQG</sequence>
<name>A0ABU7LJ09_9NOCA</name>
<dbReference type="Pfam" id="PF24088">
    <property type="entry name" value="DUF7373"/>
    <property type="match status" value="1"/>
</dbReference>
<proteinExistence type="predicted"/>
<reference evidence="3 4" key="1">
    <citation type="submission" date="2023-07" db="EMBL/GenBank/DDBJ databases">
        <authorList>
            <person name="Girao M."/>
            <person name="Carvalho M.F."/>
        </authorList>
    </citation>
    <scope>NUCLEOTIDE SEQUENCE [LARGE SCALE GENOMIC DNA]</scope>
    <source>
        <strain evidence="3 4">YIM65754</strain>
    </source>
</reference>
<dbReference type="InterPro" id="IPR056463">
    <property type="entry name" value="DUF7373_C"/>
</dbReference>